<protein>
    <submittedName>
        <fullName evidence="1">Uncharacterized protein</fullName>
    </submittedName>
</protein>
<keyword evidence="2" id="KW-1185">Reference proteome</keyword>
<name>A0A1Y1VKX3_9FUNG</name>
<organism evidence="1 2">
    <name type="scientific">Piromyces finnis</name>
    <dbReference type="NCBI Taxonomy" id="1754191"/>
    <lineage>
        <taxon>Eukaryota</taxon>
        <taxon>Fungi</taxon>
        <taxon>Fungi incertae sedis</taxon>
        <taxon>Chytridiomycota</taxon>
        <taxon>Chytridiomycota incertae sedis</taxon>
        <taxon>Neocallimastigomycetes</taxon>
        <taxon>Neocallimastigales</taxon>
        <taxon>Neocallimastigaceae</taxon>
        <taxon>Piromyces</taxon>
    </lineage>
</organism>
<reference evidence="1 2" key="2">
    <citation type="submission" date="2016-08" db="EMBL/GenBank/DDBJ databases">
        <title>Pervasive Adenine N6-methylation of Active Genes in Fungi.</title>
        <authorList>
            <consortium name="DOE Joint Genome Institute"/>
            <person name="Mondo S.J."/>
            <person name="Dannebaum R.O."/>
            <person name="Kuo R.C."/>
            <person name="Labutti K."/>
            <person name="Haridas S."/>
            <person name="Kuo A."/>
            <person name="Salamov A."/>
            <person name="Ahrendt S.R."/>
            <person name="Lipzen A."/>
            <person name="Sullivan W."/>
            <person name="Andreopoulos W.B."/>
            <person name="Clum A."/>
            <person name="Lindquist E."/>
            <person name="Daum C."/>
            <person name="Ramamoorthy G.K."/>
            <person name="Gryganskyi A."/>
            <person name="Culley D."/>
            <person name="Magnuson J.K."/>
            <person name="James T.Y."/>
            <person name="O'Malley M.A."/>
            <person name="Stajich J.E."/>
            <person name="Spatafora J.W."/>
            <person name="Visel A."/>
            <person name="Grigoriev I.V."/>
        </authorList>
    </citation>
    <scope>NUCLEOTIDE SEQUENCE [LARGE SCALE GENOMIC DNA]</scope>
    <source>
        <strain evidence="2">finn</strain>
    </source>
</reference>
<evidence type="ECO:0000313" key="1">
    <source>
        <dbReference type="EMBL" id="ORX58408.1"/>
    </source>
</evidence>
<dbReference type="AlphaFoldDB" id="A0A1Y1VKX3"/>
<dbReference type="OrthoDB" id="10371973at2759"/>
<dbReference type="EMBL" id="MCFH01000004">
    <property type="protein sequence ID" value="ORX58408.1"/>
    <property type="molecule type" value="Genomic_DNA"/>
</dbReference>
<sequence>MADQECQYDLSNSVEYRDCFLPTITKENYKELCIVLNSTKCQQFYNDPMFYLPNCIDDYQISELLSPTIISSTLSSIHLICQTDEQNNLCPIAEALLNNQNLKEKTIKKTCASKNCINAAIQVYSSLQTNLNDFENLSITTGSNDDSSKNNIVTVMDYLNSQECQNYKSNKGDSNESSSTNLKISYSIFISLGILLFFIY</sequence>
<dbReference type="Proteomes" id="UP000193719">
    <property type="component" value="Unassembled WGS sequence"/>
</dbReference>
<reference evidence="1 2" key="1">
    <citation type="submission" date="2016-08" db="EMBL/GenBank/DDBJ databases">
        <title>Genomes of anaerobic fungi encode conserved fungal cellulosomes for biomass hydrolysis.</title>
        <authorList>
            <consortium name="DOE Joint Genome Institute"/>
            <person name="Haitjema C.H."/>
            <person name="Gilmore S.P."/>
            <person name="Henske J.K."/>
            <person name="Solomon K.V."/>
            <person name="De Groot R."/>
            <person name="Kuo A."/>
            <person name="Mondo S.J."/>
            <person name="Salamov A.A."/>
            <person name="Labutti K."/>
            <person name="Zhao Z."/>
            <person name="Chiniquy J."/>
            <person name="Barry K."/>
            <person name="Brewer H.M."/>
            <person name="Purvine S.O."/>
            <person name="Wright A.T."/>
            <person name="Boxma B."/>
            <person name="Van Alen T."/>
            <person name="Hackstein J.H."/>
            <person name="Baker S.E."/>
            <person name="Grigoriev I.V."/>
            <person name="O'Malley M.A."/>
        </authorList>
    </citation>
    <scope>NUCLEOTIDE SEQUENCE [LARGE SCALE GENOMIC DNA]</scope>
    <source>
        <strain evidence="2">finn</strain>
    </source>
</reference>
<proteinExistence type="predicted"/>
<accession>A0A1Y1VKX3</accession>
<comment type="caution">
    <text evidence="1">The sequence shown here is derived from an EMBL/GenBank/DDBJ whole genome shotgun (WGS) entry which is preliminary data.</text>
</comment>
<gene>
    <name evidence="1" type="ORF">BCR36DRAFT_580034</name>
</gene>
<evidence type="ECO:0000313" key="2">
    <source>
        <dbReference type="Proteomes" id="UP000193719"/>
    </source>
</evidence>